<dbReference type="KEGG" id="vg:29061844"/>
<dbReference type="EMBL" id="KX397367">
    <property type="protein sequence ID" value="ANZ49090.1"/>
    <property type="molecule type" value="Genomic_DNA"/>
</dbReference>
<evidence type="ECO:0000313" key="2">
    <source>
        <dbReference type="Proteomes" id="UP000201594"/>
    </source>
</evidence>
<accession>A0A1B2ICT2</accession>
<dbReference type="GeneID" id="29061844"/>
<protein>
    <submittedName>
        <fullName evidence="1">Uncharacterized protein</fullName>
    </submittedName>
</protein>
<reference evidence="1 2" key="1">
    <citation type="submission" date="2016-06" db="EMBL/GenBank/DDBJ databases">
        <authorList>
            <person name="Kjaerup R.B."/>
            <person name="Dalgaard T.S."/>
            <person name="Juul-Madsen H.R."/>
        </authorList>
    </citation>
    <scope>NUCLEOTIDE SEQUENCE [LARGE SCALE GENOMIC DNA]</scope>
</reference>
<sequence length="163" mass="18855">MPLFLFLNLEHSIMLLNLVTPAGERFDFIANAGLHYPIKATPEQVIERENSIGDSLHSIRIPAVTQLYLLEQVHRHHLVYRYWLFVPEPCPVEGYQVNPDRTTVINGTTVKWDADSSFAHNRLFVLRRDQDGFTYESGFVEATGKKVAVPAMMELINRYWPQR</sequence>
<proteinExistence type="predicted"/>
<organism evidence="1 2">
    <name type="scientific">Erwinia phage vB_EamM_EarlPhillipIV</name>
    <dbReference type="NCBI Taxonomy" id="1883372"/>
    <lineage>
        <taxon>Viruses</taxon>
        <taxon>Duplodnaviria</taxon>
        <taxon>Heunggongvirae</taxon>
        <taxon>Uroviricota</taxon>
        <taxon>Caudoviricetes</taxon>
        <taxon>Chimalliviridae</taxon>
        <taxon>Derbicusvirus</taxon>
        <taxon>Derbicusvirus derbicus</taxon>
    </lineage>
</organism>
<gene>
    <name evidence="1" type="ORF">EARLPHILLIPIV_241</name>
</gene>
<dbReference type="OrthoDB" id="38773at10239"/>
<evidence type="ECO:0000313" key="1">
    <source>
        <dbReference type="EMBL" id="ANZ49090.1"/>
    </source>
</evidence>
<dbReference type="Proteomes" id="UP000201594">
    <property type="component" value="Segment"/>
</dbReference>
<name>A0A1B2ICT2_9CAUD</name>
<dbReference type="RefSeq" id="YP_009278553.1">
    <property type="nucleotide sequence ID" value="NC_031007.1"/>
</dbReference>